<evidence type="ECO:0008006" key="3">
    <source>
        <dbReference type="Google" id="ProtNLM"/>
    </source>
</evidence>
<dbReference type="KEGG" id="pbv:AR543_p0081"/>
<dbReference type="EMBL" id="CP021170">
    <property type="protein sequence ID" value="ARR10689.1"/>
    <property type="molecule type" value="Genomic_DNA"/>
</dbReference>
<proteinExistence type="predicted"/>
<gene>
    <name evidence="1" type="ORF">AR543_p0081</name>
</gene>
<protein>
    <recommendedName>
        <fullName evidence="3">Competence protein</fullName>
    </recommendedName>
</protein>
<dbReference type="AlphaFoldDB" id="A0A1X9T498"/>
<dbReference type="Proteomes" id="UP000078148">
    <property type="component" value="Plasmid unnamed1"/>
</dbReference>
<name>A0A1X9T498_9BACL</name>
<keyword evidence="1" id="KW-0614">Plasmid</keyword>
<dbReference type="OrthoDB" id="2610792at2"/>
<dbReference type="RefSeq" id="WP_087071397.1">
    <property type="nucleotide sequence ID" value="NZ_CP021170.1"/>
</dbReference>
<evidence type="ECO:0000313" key="1">
    <source>
        <dbReference type="EMBL" id="ARR10689.1"/>
    </source>
</evidence>
<accession>A0A1X9T498</accession>
<reference evidence="1 2" key="1">
    <citation type="journal article" date="2016" name="Int. J. Syst. Evol. Microbiol.">
        <title>Paenibacillus damxungensis sp. nov., isolated from raw yak (Bos grunniens) milk.</title>
        <authorList>
            <person name="Wu Z."/>
            <person name="Gao C."/>
            <person name="Han J."/>
            <person name="Liu Z."/>
        </authorList>
    </citation>
    <scope>NUCLEOTIDE SEQUENCE [LARGE SCALE GENOMIC DNA]</scope>
    <source>
        <strain evidence="1 2">BD3526</strain>
        <plasmid evidence="1 2">unnamed1</plasmid>
    </source>
</reference>
<organism evidence="1 2">
    <name type="scientific">Paenibacillus bovis</name>
    <dbReference type="NCBI Taxonomy" id="1616788"/>
    <lineage>
        <taxon>Bacteria</taxon>
        <taxon>Bacillati</taxon>
        <taxon>Bacillota</taxon>
        <taxon>Bacilli</taxon>
        <taxon>Bacillales</taxon>
        <taxon>Paenibacillaceae</taxon>
        <taxon>Paenibacillus</taxon>
    </lineage>
</organism>
<geneLocation type="plasmid" evidence="1 2">
    <name>unnamed1</name>
</geneLocation>
<sequence>MKYAIDKVAGKRYSIAEWKIHCENRTIGRCEVCGEDVYIRAKETTSTAAHFAHYQGTKCPTKAGNRTPFLNLRPSAIDEKNSLEIRQELERQLYKVYNKCSALTGGLRIATFRKLIQNCHQRNVWAYKGLTFKYVPYLLLASHEKFVKEDLTSTAQINFYFTLAPAIRYSDDLWNQQKNVAQSIWKVCPDGEIINYPIDADLDVEPEWFNSTRKQIKKMIF</sequence>
<keyword evidence="2" id="KW-1185">Reference proteome</keyword>
<evidence type="ECO:0000313" key="2">
    <source>
        <dbReference type="Proteomes" id="UP000078148"/>
    </source>
</evidence>